<dbReference type="OrthoDB" id="7874264at2"/>
<name>A0A223NS83_9SPHI</name>
<dbReference type="Proteomes" id="UP000215002">
    <property type="component" value="Chromosome"/>
</dbReference>
<reference evidence="1 2" key="1">
    <citation type="submission" date="2017-08" db="EMBL/GenBank/DDBJ databases">
        <title>Complete genome sequence of Mucilaginibacter sp. strain BJC16-A31.</title>
        <authorList>
            <consortium name="Henan University of Science and Technology"/>
            <person name="You X."/>
        </authorList>
    </citation>
    <scope>NUCLEOTIDE SEQUENCE [LARGE SCALE GENOMIC DNA]</scope>
    <source>
        <strain evidence="1 2">BJC16-A31</strain>
    </source>
</reference>
<proteinExistence type="predicted"/>
<organism evidence="1 2">
    <name type="scientific">Mucilaginibacter xinganensis</name>
    <dbReference type="NCBI Taxonomy" id="1234841"/>
    <lineage>
        <taxon>Bacteria</taxon>
        <taxon>Pseudomonadati</taxon>
        <taxon>Bacteroidota</taxon>
        <taxon>Sphingobacteriia</taxon>
        <taxon>Sphingobacteriales</taxon>
        <taxon>Sphingobacteriaceae</taxon>
        <taxon>Mucilaginibacter</taxon>
    </lineage>
</organism>
<dbReference type="KEGG" id="muc:MuYL_0615"/>
<evidence type="ECO:0000313" key="2">
    <source>
        <dbReference type="Proteomes" id="UP000215002"/>
    </source>
</evidence>
<gene>
    <name evidence="1" type="ORF">MuYL_0615</name>
</gene>
<dbReference type="AlphaFoldDB" id="A0A223NS83"/>
<accession>A0A223NS83</accession>
<dbReference type="RefSeq" id="WP_094569096.1">
    <property type="nucleotide sequence ID" value="NZ_CP022743.1"/>
</dbReference>
<dbReference type="EMBL" id="CP022743">
    <property type="protein sequence ID" value="ASU32518.1"/>
    <property type="molecule type" value="Genomic_DNA"/>
</dbReference>
<protein>
    <submittedName>
        <fullName evidence="1">Uncharacterized protein</fullName>
    </submittedName>
</protein>
<evidence type="ECO:0000313" key="1">
    <source>
        <dbReference type="EMBL" id="ASU32518.1"/>
    </source>
</evidence>
<sequence length="327" mass="37848">MLSSKFRPWGQLNWILEKVGIPKWHFIGCVSTEDRCVSAYEILLKNDAVAKATFIEIVDPPSHSDREIKKKITDNKNKLAGLGLPIVVEQMNLLCDDYEIFDLSQDILKTKPQNVIIDITSFPKRYFFPLIKLVSRDVGIENIVITYTQPEKYANEDLSDDPEPWYPLPLFMSTEFPEPKFDLAFVGTGFMPFSLPKLLKDNHSEISLRLFFPFPPGPPNYQRSWEFIRKIEKHYNFKDHDRIARVDALDINGTYNYIKSVTDTGEKKCLFAPYGPKPISLAMCLFAINNDSPVYYTQPKYYNPNYSKGAKETFAYCIRLFNNNLFS</sequence>
<keyword evidence="2" id="KW-1185">Reference proteome</keyword>